<dbReference type="Pfam" id="PF13041">
    <property type="entry name" value="PPR_2"/>
    <property type="match status" value="3"/>
</dbReference>
<reference evidence="4" key="2">
    <citation type="submission" date="2025-08" db="UniProtKB">
        <authorList>
            <consortium name="RefSeq"/>
        </authorList>
    </citation>
    <scope>IDENTIFICATION</scope>
    <source>
        <tissue evidence="4">Young leaves</tissue>
    </source>
</reference>
<keyword evidence="1" id="KW-0677">Repeat</keyword>
<evidence type="ECO:0000256" key="2">
    <source>
        <dbReference type="PROSITE-ProRule" id="PRU00708"/>
    </source>
</evidence>
<accession>A0A8B8LHJ1</accession>
<reference evidence="3" key="1">
    <citation type="journal article" date="2019" name="Toxins">
        <title>Detection of Abrin-Like and Prepropulchellin-Like Toxin Genes and Transcripts Using Whole Genome Sequencing and Full-Length Transcript Sequencing of Abrus precatorius.</title>
        <authorList>
            <person name="Hovde B.T."/>
            <person name="Daligault H.E."/>
            <person name="Hanschen E.R."/>
            <person name="Kunde Y.A."/>
            <person name="Johnson M.B."/>
            <person name="Starkenburg S.R."/>
            <person name="Johnson S.L."/>
        </authorList>
    </citation>
    <scope>NUCLEOTIDE SEQUENCE [LARGE SCALE GENOMIC DNA]</scope>
</reference>
<dbReference type="FunFam" id="1.25.40.10:FF:000382">
    <property type="entry name" value="Pentatricopeptide repeat-containing protein"/>
    <property type="match status" value="1"/>
</dbReference>
<feature type="repeat" description="PPR" evidence="2">
    <location>
        <begin position="175"/>
        <end position="209"/>
    </location>
</feature>
<dbReference type="FunFam" id="1.25.40.10:FF:000242">
    <property type="entry name" value="Pentatricopeptide repeat-containing protein"/>
    <property type="match status" value="1"/>
</dbReference>
<organism evidence="3 4">
    <name type="scientific">Abrus precatorius</name>
    <name type="common">Indian licorice</name>
    <name type="synonym">Glycine abrus</name>
    <dbReference type="NCBI Taxonomy" id="3816"/>
    <lineage>
        <taxon>Eukaryota</taxon>
        <taxon>Viridiplantae</taxon>
        <taxon>Streptophyta</taxon>
        <taxon>Embryophyta</taxon>
        <taxon>Tracheophyta</taxon>
        <taxon>Spermatophyta</taxon>
        <taxon>Magnoliopsida</taxon>
        <taxon>eudicotyledons</taxon>
        <taxon>Gunneridae</taxon>
        <taxon>Pentapetalae</taxon>
        <taxon>rosids</taxon>
        <taxon>fabids</taxon>
        <taxon>Fabales</taxon>
        <taxon>Fabaceae</taxon>
        <taxon>Papilionoideae</taxon>
        <taxon>50 kb inversion clade</taxon>
        <taxon>NPAAA clade</taxon>
        <taxon>indigoferoid/millettioid clade</taxon>
        <taxon>Abreae</taxon>
        <taxon>Abrus</taxon>
    </lineage>
</organism>
<dbReference type="Gene3D" id="1.25.40.10">
    <property type="entry name" value="Tetratricopeptide repeat domain"/>
    <property type="match status" value="3"/>
</dbReference>
<dbReference type="InterPro" id="IPR011990">
    <property type="entry name" value="TPR-like_helical_dom_sf"/>
</dbReference>
<evidence type="ECO:0000313" key="3">
    <source>
        <dbReference type="Proteomes" id="UP000694853"/>
    </source>
</evidence>
<dbReference type="AlphaFoldDB" id="A0A8B8LHJ1"/>
<keyword evidence="3" id="KW-1185">Reference proteome</keyword>
<dbReference type="Pfam" id="PF01535">
    <property type="entry name" value="PPR"/>
    <property type="match status" value="2"/>
</dbReference>
<dbReference type="GeneID" id="113865290"/>
<dbReference type="InterPro" id="IPR046848">
    <property type="entry name" value="E_motif"/>
</dbReference>
<dbReference type="RefSeq" id="XP_027355547.1">
    <property type="nucleotide sequence ID" value="XM_027499746.1"/>
</dbReference>
<dbReference type="Proteomes" id="UP000694853">
    <property type="component" value="Unplaced"/>
</dbReference>
<feature type="repeat" description="PPR" evidence="2">
    <location>
        <begin position="246"/>
        <end position="276"/>
    </location>
</feature>
<dbReference type="KEGG" id="aprc:113865290"/>
<name>A0A8B8LHJ1_ABRPR</name>
<feature type="repeat" description="PPR" evidence="2">
    <location>
        <begin position="378"/>
        <end position="412"/>
    </location>
</feature>
<dbReference type="PROSITE" id="PS51375">
    <property type="entry name" value="PPR"/>
    <property type="match status" value="4"/>
</dbReference>
<dbReference type="GO" id="GO:0003723">
    <property type="term" value="F:RNA binding"/>
    <property type="evidence" value="ECO:0007669"/>
    <property type="project" value="InterPro"/>
</dbReference>
<sequence length="563" mass="62315">MQFSATLCNTLVFLFKKHHTVDQCKQIQSIIVTCGLYSIQDTPFLTKLLQCVPFSQNPKTSLCLLFNTIHTPNTRLFNKMIATFSTTSHPQTSLLCYATMRQKGVQPDKHTFPSLLKMFSNSNSVGQDPFMLYAQIFKLGFDLDRFVSNTLIPAFANSGFRESAYQVFDESPFKDTVAWTALINGHVKNDCPGEALKCFVKMRSTGMKVDEVTVVSILRAAALVGDAYFGKWVHGFYVEAGRVRLDAYVYSALVDMYFKCDHCDDAYKVFNEMPYRDVVSWTALVAGYVQCSKFQDALRVFWGMLLDNVLPNEYTLTSVLCACAHIGALDQGRLVHQYIECNKINLNAMVGTALVDMYSKCGCIDEALRVFGNLPVKNVCTWTAIINGLAVHGNAMGALSLLSCMLKSGIQPNEITFIGVLAACSHGGLVDEGKRLFELMSRAYHLKPNMDHYGCMVDLLGRAGYLEDAKQIIDNMPMKPSPGVLGALSGACMVHKALVMGEHIGNLLVNQQPNHSGGYALLANLYSTCQNWEAAAQVRKLMKGSKVEKTPGYSWIAVDGFNS</sequence>
<dbReference type="InterPro" id="IPR046960">
    <property type="entry name" value="PPR_At4g14850-like_plant"/>
</dbReference>
<dbReference type="PANTHER" id="PTHR47926:SF463">
    <property type="entry name" value="PENTATRICOPEPTIDE REPEAT-CONTAINING PROTEIN"/>
    <property type="match status" value="1"/>
</dbReference>
<evidence type="ECO:0000313" key="4">
    <source>
        <dbReference type="RefSeq" id="XP_027355547.1"/>
    </source>
</evidence>
<proteinExistence type="predicted"/>
<dbReference type="NCBIfam" id="TIGR00756">
    <property type="entry name" value="PPR"/>
    <property type="match status" value="2"/>
</dbReference>
<dbReference type="GO" id="GO:0009451">
    <property type="term" value="P:RNA modification"/>
    <property type="evidence" value="ECO:0007669"/>
    <property type="project" value="InterPro"/>
</dbReference>
<evidence type="ECO:0000256" key="1">
    <source>
        <dbReference type="ARBA" id="ARBA00022737"/>
    </source>
</evidence>
<dbReference type="InterPro" id="IPR002885">
    <property type="entry name" value="PPR_rpt"/>
</dbReference>
<dbReference type="Pfam" id="PF20431">
    <property type="entry name" value="E_motif"/>
    <property type="match status" value="1"/>
</dbReference>
<protein>
    <submittedName>
        <fullName evidence="4">Pentatricopeptide repeat-containing protein At1g50270</fullName>
    </submittedName>
</protein>
<dbReference type="OrthoDB" id="1928216at2759"/>
<dbReference type="PANTHER" id="PTHR47926">
    <property type="entry name" value="PENTATRICOPEPTIDE REPEAT-CONTAINING PROTEIN"/>
    <property type="match status" value="1"/>
</dbReference>
<gene>
    <name evidence="4" type="primary">LOC113865290</name>
</gene>
<feature type="repeat" description="PPR" evidence="2">
    <location>
        <begin position="277"/>
        <end position="311"/>
    </location>
</feature>